<dbReference type="GO" id="GO:0005085">
    <property type="term" value="F:guanyl-nucleotide exchange factor activity"/>
    <property type="evidence" value="ECO:0007669"/>
    <property type="project" value="InterPro"/>
</dbReference>
<evidence type="ECO:0000259" key="6">
    <source>
        <dbReference type="PROSITE" id="PS50010"/>
    </source>
</evidence>
<dbReference type="Gene3D" id="2.30.29.30">
    <property type="entry name" value="Pleckstrin-homology domain (PH domain)/Phosphotyrosine-binding domain (PTB)"/>
    <property type="match status" value="1"/>
</dbReference>
<evidence type="ECO:0000256" key="4">
    <source>
        <dbReference type="SAM" id="Coils"/>
    </source>
</evidence>
<evidence type="ECO:0000256" key="2">
    <source>
        <dbReference type="ARBA" id="ARBA00022490"/>
    </source>
</evidence>
<feature type="coiled-coil region" evidence="4">
    <location>
        <begin position="278"/>
        <end position="305"/>
    </location>
</feature>
<dbReference type="PROSITE" id="PS50010">
    <property type="entry name" value="DH_2"/>
    <property type="match status" value="1"/>
</dbReference>
<dbReference type="GO" id="GO:0007186">
    <property type="term" value="P:G protein-coupled receptor signaling pathway"/>
    <property type="evidence" value="ECO:0007669"/>
    <property type="project" value="TreeGrafter"/>
</dbReference>
<protein>
    <recommendedName>
        <fullName evidence="6">DH domain-containing protein</fullName>
    </recommendedName>
</protein>
<feature type="compositionally biased region" description="Low complexity" evidence="5">
    <location>
        <begin position="26"/>
        <end position="52"/>
    </location>
</feature>
<proteinExistence type="predicted"/>
<keyword evidence="3" id="KW-0597">Phosphoprotein</keyword>
<reference evidence="7" key="1">
    <citation type="submission" date="2020-11" db="EMBL/GenBank/DDBJ databases">
        <authorList>
            <person name="Tran Van P."/>
        </authorList>
    </citation>
    <scope>NUCLEOTIDE SEQUENCE</scope>
</reference>
<evidence type="ECO:0000256" key="3">
    <source>
        <dbReference type="ARBA" id="ARBA00022553"/>
    </source>
</evidence>
<gene>
    <name evidence="7" type="ORF">TSIB3V08_LOCUS945</name>
</gene>
<dbReference type="AlphaFoldDB" id="A0A7R9FW43"/>
<name>A0A7R9FW43_TIMSH</name>
<keyword evidence="4" id="KW-0175">Coiled coil</keyword>
<organism evidence="7">
    <name type="scientific">Timema shepardi</name>
    <name type="common">Walking stick</name>
    <dbReference type="NCBI Taxonomy" id="629360"/>
    <lineage>
        <taxon>Eukaryota</taxon>
        <taxon>Metazoa</taxon>
        <taxon>Ecdysozoa</taxon>
        <taxon>Arthropoda</taxon>
        <taxon>Hexapoda</taxon>
        <taxon>Insecta</taxon>
        <taxon>Pterygota</taxon>
        <taxon>Neoptera</taxon>
        <taxon>Polyneoptera</taxon>
        <taxon>Phasmatodea</taxon>
        <taxon>Timematodea</taxon>
        <taxon>Timematoidea</taxon>
        <taxon>Timematidae</taxon>
        <taxon>Timema</taxon>
    </lineage>
</organism>
<comment type="subcellular location">
    <subcellularLocation>
        <location evidence="1">Cytoplasm</location>
    </subcellularLocation>
</comment>
<dbReference type="InterPro" id="IPR041020">
    <property type="entry name" value="PH_16"/>
</dbReference>
<dbReference type="GO" id="GO:0001664">
    <property type="term" value="F:G protein-coupled receptor binding"/>
    <property type="evidence" value="ECO:0007669"/>
    <property type="project" value="TreeGrafter"/>
</dbReference>
<evidence type="ECO:0000256" key="1">
    <source>
        <dbReference type="ARBA" id="ARBA00004496"/>
    </source>
</evidence>
<dbReference type="GO" id="GO:0005737">
    <property type="term" value="C:cytoplasm"/>
    <property type="evidence" value="ECO:0007669"/>
    <property type="project" value="UniProtKB-SubCell"/>
</dbReference>
<accession>A0A7R9FW43</accession>
<dbReference type="InterPro" id="IPR035899">
    <property type="entry name" value="DBL_dom_sf"/>
</dbReference>
<dbReference type="Pfam" id="PF00621">
    <property type="entry name" value="RhoGEF"/>
    <property type="match status" value="1"/>
</dbReference>
<dbReference type="SMART" id="SM00325">
    <property type="entry name" value="RhoGEF"/>
    <property type="match status" value="1"/>
</dbReference>
<dbReference type="CDD" id="cd00160">
    <property type="entry name" value="RhoGEF"/>
    <property type="match status" value="1"/>
</dbReference>
<dbReference type="Pfam" id="PF17838">
    <property type="entry name" value="PH_16"/>
    <property type="match status" value="1"/>
</dbReference>
<dbReference type="SUPFAM" id="SSF48065">
    <property type="entry name" value="DBL homology domain (DH-domain)"/>
    <property type="match status" value="1"/>
</dbReference>
<keyword evidence="2" id="KW-0963">Cytoplasm</keyword>
<dbReference type="PANTHER" id="PTHR45872:SF2">
    <property type="entry name" value="RHO GUANINE NUCLEOTIDE EXCHANGE FACTOR 2, ISOFORM D"/>
    <property type="match status" value="1"/>
</dbReference>
<evidence type="ECO:0000256" key="5">
    <source>
        <dbReference type="SAM" id="MobiDB-lite"/>
    </source>
</evidence>
<sequence length="895" mass="99652">MVRYRGRFPPLSDFSANDVDLDNQGLSYNTNSGSSSNSSLSTRSLDSPSNSLEMVTGPRTQEAVTVTLTPNSSGALYDSDLEAEPDPPDWGPRGVDLKNLSDKEKKRQDVINELFHSERSHVRHLKVLDQVFYRPMLDNQVLPSDHIQLLFSNLDQMLDIHSQFNNKMKSKRRESHVVTEVADLLFGMFDGPAGEEFQRAAATFCARQQIALELLKERRRKDAKLNNFLTDAEGNPLCRRLQLKDIIPTGMQRLTKYPLLFENLAKHTEEGTEELSGVQRALERSKEILNHVNQAKREAEDHQRLSDIMRRLDRSGFEKVDHPMAGEFKNLDLTKHRLIHEGPLNWRIGNRQKLIDLHVLLLEDVIILLQKQDEKFVLKFYNMNTAGGGVERSPTLSPIIKVSTVLVRHNAVDKKALYLVNTSQNGAQIYDLVATSSAERKIRESGATVVNVLALCSPHLFSLFFSFIPYTGLEKNNLKEINMHFWGKWETIKDKTLNYTPSHFESQPPHQETRDETDIPVKLLIGTEGILNNCTGNRPGNHNGRFICVKLVGIKTYDPFELELGLRVQHALIVSQGDLVGGSPFLSMDTCGRAYRNGYVLAPIGKEKPPPVHPTEIRTSISSSSAVELNTTSASANYATEAVGEPVLEEEEVYSIHATNYSLKVHPTEIRTSPSSAVKLNTTSALANYATEAVPSQESAVTTSIVNISDAAIHPISAVSRALVFTIDNLVAGTTRTLPAPLHFRWTVATVEGGLEPVAAPQHTLSKEKLPSTIKPEPALREQQCFLCLAVLPSSPSPPMCACKQQSNTASLALTRNVGSVFTGARMRISPAESATAYRGTVDPSFEMLLSNSCLVVRLTRKRRSQGIWTKKEWQRGKYKARYAGSSKRITFAVT</sequence>
<evidence type="ECO:0000313" key="7">
    <source>
        <dbReference type="EMBL" id="CAD7256666.1"/>
    </source>
</evidence>
<feature type="compositionally biased region" description="Polar residues" evidence="5">
    <location>
        <begin position="58"/>
        <end position="74"/>
    </location>
</feature>
<dbReference type="InterPro" id="IPR011993">
    <property type="entry name" value="PH-like_dom_sf"/>
</dbReference>
<feature type="region of interest" description="Disordered" evidence="5">
    <location>
        <begin position="1"/>
        <end position="101"/>
    </location>
</feature>
<dbReference type="SUPFAM" id="SSF50729">
    <property type="entry name" value="PH domain-like"/>
    <property type="match status" value="1"/>
</dbReference>
<dbReference type="InterPro" id="IPR000219">
    <property type="entry name" value="DH_dom"/>
</dbReference>
<dbReference type="EMBL" id="OC000254">
    <property type="protein sequence ID" value="CAD7256666.1"/>
    <property type="molecule type" value="Genomic_DNA"/>
</dbReference>
<dbReference type="Gene3D" id="1.20.900.10">
    <property type="entry name" value="Dbl homology (DH) domain"/>
    <property type="match status" value="1"/>
</dbReference>
<feature type="domain" description="DH" evidence="6">
    <location>
        <begin position="106"/>
        <end position="295"/>
    </location>
</feature>
<dbReference type="PANTHER" id="PTHR45872">
    <property type="entry name" value="RHO GUANINE NUCLEOTIDE EXCHANGE FACTOR 2, ISOFORM D"/>
    <property type="match status" value="1"/>
</dbReference>